<dbReference type="InterPro" id="IPR018163">
    <property type="entry name" value="Thr/Ala-tRNA-synth_IIc_edit"/>
</dbReference>
<proteinExistence type="inferred from homology"/>
<dbReference type="SUPFAM" id="SSF50447">
    <property type="entry name" value="Translation proteins"/>
    <property type="match status" value="1"/>
</dbReference>
<keyword evidence="8" id="KW-0547">Nucleotide-binding</keyword>
<dbReference type="EMBL" id="UOGA01000059">
    <property type="protein sequence ID" value="VAX16274.1"/>
    <property type="molecule type" value="Genomic_DNA"/>
</dbReference>
<dbReference type="InterPro" id="IPR018165">
    <property type="entry name" value="Ala-tRNA-synth_IIc_core"/>
</dbReference>
<evidence type="ECO:0000313" key="16">
    <source>
        <dbReference type="EMBL" id="VAX16274.1"/>
    </source>
</evidence>
<keyword evidence="11" id="KW-0694">RNA-binding</keyword>
<dbReference type="InterPro" id="IPR012947">
    <property type="entry name" value="tRNA_SAD"/>
</dbReference>
<keyword evidence="6 16" id="KW-0436">Ligase</keyword>
<evidence type="ECO:0000256" key="3">
    <source>
        <dbReference type="ARBA" id="ARBA00013168"/>
    </source>
</evidence>
<dbReference type="InterPro" id="IPR003156">
    <property type="entry name" value="DHHA1_dom"/>
</dbReference>
<evidence type="ECO:0000256" key="13">
    <source>
        <dbReference type="ARBA" id="ARBA00023146"/>
    </source>
</evidence>
<dbReference type="Gene3D" id="6.10.250.550">
    <property type="match status" value="1"/>
</dbReference>
<protein>
    <recommendedName>
        <fullName evidence="4">Alanine--tRNA ligase</fullName>
        <ecNumber evidence="3">6.1.1.7</ecNumber>
    </recommendedName>
</protein>
<dbReference type="SUPFAM" id="SSF55186">
    <property type="entry name" value="ThrRS/AlaRS common domain"/>
    <property type="match status" value="1"/>
</dbReference>
<dbReference type="GO" id="GO:0046872">
    <property type="term" value="F:metal ion binding"/>
    <property type="evidence" value="ECO:0007669"/>
    <property type="project" value="UniProtKB-KW"/>
</dbReference>
<keyword evidence="9" id="KW-0862">Zinc</keyword>
<dbReference type="FunFam" id="2.40.30.130:FF:000001">
    <property type="entry name" value="Alanine--tRNA ligase"/>
    <property type="match status" value="1"/>
</dbReference>
<evidence type="ECO:0000256" key="10">
    <source>
        <dbReference type="ARBA" id="ARBA00022840"/>
    </source>
</evidence>
<evidence type="ECO:0000256" key="5">
    <source>
        <dbReference type="ARBA" id="ARBA00022555"/>
    </source>
</evidence>
<organism evidence="16">
    <name type="scientific">hydrothermal vent metagenome</name>
    <dbReference type="NCBI Taxonomy" id="652676"/>
    <lineage>
        <taxon>unclassified sequences</taxon>
        <taxon>metagenomes</taxon>
        <taxon>ecological metagenomes</taxon>
    </lineage>
</organism>
<dbReference type="InterPro" id="IPR050058">
    <property type="entry name" value="Ala-tRNA_ligase"/>
</dbReference>
<keyword evidence="14" id="KW-0175">Coiled coil</keyword>
<evidence type="ECO:0000256" key="9">
    <source>
        <dbReference type="ARBA" id="ARBA00022833"/>
    </source>
</evidence>
<dbReference type="GO" id="GO:0005829">
    <property type="term" value="C:cytosol"/>
    <property type="evidence" value="ECO:0007669"/>
    <property type="project" value="TreeGrafter"/>
</dbReference>
<dbReference type="HAMAP" id="MF_00036_B">
    <property type="entry name" value="Ala_tRNA_synth_B"/>
    <property type="match status" value="1"/>
</dbReference>
<name>A0A3B1BWS1_9ZZZZ</name>
<dbReference type="Pfam" id="PF01411">
    <property type="entry name" value="tRNA-synt_2c"/>
    <property type="match status" value="1"/>
</dbReference>
<comment type="cofactor">
    <cofactor evidence="1">
        <name>Zn(2+)</name>
        <dbReference type="ChEBI" id="CHEBI:29105"/>
    </cofactor>
</comment>
<dbReference type="InterPro" id="IPR009000">
    <property type="entry name" value="Transl_B-barrel_sf"/>
</dbReference>
<accession>A0A3B1BWS1</accession>
<evidence type="ECO:0000256" key="11">
    <source>
        <dbReference type="ARBA" id="ARBA00022884"/>
    </source>
</evidence>
<dbReference type="Pfam" id="PF07973">
    <property type="entry name" value="tRNA_SAD"/>
    <property type="match status" value="1"/>
</dbReference>
<feature type="domain" description="Alanyl-transfer RNA synthetases family profile" evidence="15">
    <location>
        <begin position="1"/>
        <end position="351"/>
    </location>
</feature>
<dbReference type="EC" id="6.1.1.7" evidence="3"/>
<keyword evidence="10" id="KW-0067">ATP-binding</keyword>
<keyword evidence="12" id="KW-0648">Protein biosynthesis</keyword>
<dbReference type="PANTHER" id="PTHR11777:SF9">
    <property type="entry name" value="ALANINE--TRNA LIGASE, CYTOPLASMIC"/>
    <property type="match status" value="1"/>
</dbReference>
<evidence type="ECO:0000256" key="2">
    <source>
        <dbReference type="ARBA" id="ARBA00008226"/>
    </source>
</evidence>
<comment type="similarity">
    <text evidence="2">Belongs to the class-II aminoacyl-tRNA synthetase family.</text>
</comment>
<evidence type="ECO:0000256" key="7">
    <source>
        <dbReference type="ARBA" id="ARBA00022723"/>
    </source>
</evidence>
<dbReference type="GO" id="GO:0002161">
    <property type="term" value="F:aminoacyl-tRNA deacylase activity"/>
    <property type="evidence" value="ECO:0007669"/>
    <property type="project" value="TreeGrafter"/>
</dbReference>
<evidence type="ECO:0000256" key="8">
    <source>
        <dbReference type="ARBA" id="ARBA00022741"/>
    </source>
</evidence>
<dbReference type="InterPro" id="IPR002318">
    <property type="entry name" value="Ala-tRNA-lgiase_IIc"/>
</dbReference>
<dbReference type="Gene3D" id="3.10.310.40">
    <property type="match status" value="1"/>
</dbReference>
<evidence type="ECO:0000256" key="4">
    <source>
        <dbReference type="ARBA" id="ARBA00017959"/>
    </source>
</evidence>
<dbReference type="FunFam" id="3.30.54.20:FF:000001">
    <property type="entry name" value="Alanine--tRNA ligase"/>
    <property type="match status" value="1"/>
</dbReference>
<dbReference type="Gene3D" id="3.30.54.20">
    <property type="match status" value="1"/>
</dbReference>
<evidence type="ECO:0000256" key="1">
    <source>
        <dbReference type="ARBA" id="ARBA00001947"/>
    </source>
</evidence>
<dbReference type="FunFam" id="3.10.310.40:FF:000001">
    <property type="entry name" value="Alanine--tRNA ligase"/>
    <property type="match status" value="1"/>
</dbReference>
<evidence type="ECO:0000256" key="14">
    <source>
        <dbReference type="SAM" id="Coils"/>
    </source>
</evidence>
<dbReference type="GO" id="GO:0005524">
    <property type="term" value="F:ATP binding"/>
    <property type="evidence" value="ECO:0007669"/>
    <property type="project" value="UniProtKB-KW"/>
</dbReference>
<dbReference type="SMART" id="SM00863">
    <property type="entry name" value="tRNA_SAD"/>
    <property type="match status" value="1"/>
</dbReference>
<gene>
    <name evidence="16" type="ORF">MNBD_NITROSPINAE04-2622</name>
</gene>
<sequence>MTLAHGMNLLAETIDSAKAKGASSISGEDAFKLYDTYGFPMDLATEIVEDAGMTIDMAGFNEQMTAQKEKARKSWKGAGPDTVSPVYAEAAKGVPDTVFTGYESPVSQTKVLAIIKNDEIVKSATEGYEVEILLEKTPFYAESGGQVSDRGVLSNESFRAVVSHVSKHKGNHWFHKAKIEIGSVETGDEVTAKIDEDRRQDIRRNHSATHLLHAALRQALGGHVKQAGSLVEDGRLRFDYTHFTAPGKSEIARIERMTNEKIMENLNIVTEEKDIEEATKAGAMALFGEKYGDRVRVVTMGDFSVELCGGTHTNSSGDIGLFKIISEGGVAAGVRRIEAVTGRGALDFVRELENERFAVGDALKSPAVDLPEKVGKLVDKTRELEKEVKRLKEKMTNMSSEVETFVTATKQIGDVTVTTYDLQNEDMEFIRGFIDNQRNEKKSSVVVAGSKQDGKALLAVGVTKDITEKIQAGKIIKEVAAMVGGGGGGRPDFAQAGGKSPEKLKEALQAVPSVIEKLLKN</sequence>
<dbReference type="Gene3D" id="3.30.980.10">
    <property type="entry name" value="Threonyl-trna Synthetase, Chain A, domain 2"/>
    <property type="match status" value="1"/>
</dbReference>
<dbReference type="PROSITE" id="PS50860">
    <property type="entry name" value="AA_TRNA_LIGASE_II_ALA"/>
    <property type="match status" value="1"/>
</dbReference>
<keyword evidence="7" id="KW-0479">Metal-binding</keyword>
<keyword evidence="5" id="KW-0820">tRNA-binding</keyword>
<dbReference type="FunFam" id="3.30.980.10:FF:000004">
    <property type="entry name" value="Alanine--tRNA ligase, cytoplasmic"/>
    <property type="match status" value="1"/>
</dbReference>
<keyword evidence="13 16" id="KW-0030">Aminoacyl-tRNA synthetase</keyword>
<dbReference type="Gene3D" id="2.40.30.130">
    <property type="match status" value="1"/>
</dbReference>
<dbReference type="AlphaFoldDB" id="A0A3B1BWS1"/>
<feature type="coiled-coil region" evidence="14">
    <location>
        <begin position="374"/>
        <end position="401"/>
    </location>
</feature>
<evidence type="ECO:0000256" key="12">
    <source>
        <dbReference type="ARBA" id="ARBA00022917"/>
    </source>
</evidence>
<dbReference type="NCBIfam" id="TIGR00344">
    <property type="entry name" value="alaS"/>
    <property type="match status" value="1"/>
</dbReference>
<dbReference type="GO" id="GO:0004813">
    <property type="term" value="F:alanine-tRNA ligase activity"/>
    <property type="evidence" value="ECO:0007669"/>
    <property type="project" value="UniProtKB-EC"/>
</dbReference>
<dbReference type="InterPro" id="IPR023033">
    <property type="entry name" value="Ala_tRNA_ligase_euk/bac"/>
</dbReference>
<evidence type="ECO:0000256" key="6">
    <source>
        <dbReference type="ARBA" id="ARBA00022598"/>
    </source>
</evidence>
<dbReference type="GO" id="GO:0000049">
    <property type="term" value="F:tRNA binding"/>
    <property type="evidence" value="ECO:0007669"/>
    <property type="project" value="UniProtKB-KW"/>
</dbReference>
<reference evidence="16" key="1">
    <citation type="submission" date="2018-06" db="EMBL/GenBank/DDBJ databases">
        <authorList>
            <person name="Zhirakovskaya E."/>
        </authorList>
    </citation>
    <scope>NUCLEOTIDE SEQUENCE</scope>
</reference>
<dbReference type="GO" id="GO:0006419">
    <property type="term" value="P:alanyl-tRNA aminoacylation"/>
    <property type="evidence" value="ECO:0007669"/>
    <property type="project" value="InterPro"/>
</dbReference>
<dbReference type="InterPro" id="IPR018164">
    <property type="entry name" value="Ala-tRNA-synth_IIc_N"/>
</dbReference>
<dbReference type="InterPro" id="IPR018162">
    <property type="entry name" value="Ala-tRNA-ligase_IIc_anticod-bd"/>
</dbReference>
<evidence type="ECO:0000259" key="15">
    <source>
        <dbReference type="PROSITE" id="PS50860"/>
    </source>
</evidence>
<dbReference type="PANTHER" id="PTHR11777">
    <property type="entry name" value="ALANYL-TRNA SYNTHETASE"/>
    <property type="match status" value="1"/>
</dbReference>
<dbReference type="Pfam" id="PF02272">
    <property type="entry name" value="DHHA1"/>
    <property type="match status" value="1"/>
</dbReference>
<dbReference type="SUPFAM" id="SSF101353">
    <property type="entry name" value="Putative anticodon-binding domain of alanyl-tRNA synthetase (AlaRS)"/>
    <property type="match status" value="1"/>
</dbReference>